<organism evidence="4">
    <name type="scientific">Drosophila grimshawi</name>
    <name type="common">Hawaiian fruit fly</name>
    <name type="synonym">Idiomyia grimshawi</name>
    <dbReference type="NCBI Taxonomy" id="7222"/>
    <lineage>
        <taxon>Eukaryota</taxon>
        <taxon>Metazoa</taxon>
        <taxon>Ecdysozoa</taxon>
        <taxon>Arthropoda</taxon>
        <taxon>Hexapoda</taxon>
        <taxon>Insecta</taxon>
        <taxon>Pterygota</taxon>
        <taxon>Neoptera</taxon>
        <taxon>Endopterygota</taxon>
        <taxon>Diptera</taxon>
        <taxon>Brachycera</taxon>
        <taxon>Muscomorpha</taxon>
        <taxon>Ephydroidea</taxon>
        <taxon>Drosophilidae</taxon>
        <taxon>Drosophila</taxon>
        <taxon>Hawaiian Drosophila</taxon>
    </lineage>
</organism>
<name>B4JVP3_DROGR</name>
<dbReference type="SMR" id="B4JVP3"/>
<dbReference type="Proteomes" id="UP000001070">
    <property type="component" value="Unassembled WGS sequence"/>
</dbReference>
<feature type="compositionally biased region" description="Polar residues" evidence="1">
    <location>
        <begin position="305"/>
        <end position="330"/>
    </location>
</feature>
<dbReference type="OMA" id="YYNIPVY"/>
<protein>
    <submittedName>
        <fullName evidence="3">GH23158</fullName>
    </submittedName>
</protein>
<dbReference type="PhylomeDB" id="B4JVP3"/>
<keyword evidence="4" id="KW-1185">Reference proteome</keyword>
<dbReference type="InParanoid" id="B4JVP3"/>
<dbReference type="FunCoup" id="B4JVP3">
    <property type="interactions" value="1"/>
</dbReference>
<feature type="region of interest" description="Disordered" evidence="1">
    <location>
        <begin position="303"/>
        <end position="330"/>
    </location>
</feature>
<keyword evidence="2" id="KW-0732">Signal</keyword>
<evidence type="ECO:0000313" key="4">
    <source>
        <dbReference type="Proteomes" id="UP000001070"/>
    </source>
</evidence>
<evidence type="ECO:0000313" key="3">
    <source>
        <dbReference type="EMBL" id="EDV98511.1"/>
    </source>
</evidence>
<accession>B4JVP3</accession>
<proteinExistence type="predicted"/>
<dbReference type="GO" id="GO:0031982">
    <property type="term" value="C:vesicle"/>
    <property type="evidence" value="ECO:0007669"/>
    <property type="project" value="EnsemblMetazoa"/>
</dbReference>
<dbReference type="eggNOG" id="ENOG502T8AX">
    <property type="taxonomic scope" value="Eukaryota"/>
</dbReference>
<feature type="chain" id="PRO_5002810011" evidence="2">
    <location>
        <begin position="22"/>
        <end position="413"/>
    </location>
</feature>
<dbReference type="KEGG" id="dgr:6568953"/>
<feature type="signal peptide" evidence="2">
    <location>
        <begin position="1"/>
        <end position="21"/>
    </location>
</feature>
<dbReference type="EMBL" id="CH916375">
    <property type="protein sequence ID" value="EDV98511.1"/>
    <property type="molecule type" value="Genomic_DNA"/>
</dbReference>
<feature type="region of interest" description="Disordered" evidence="1">
    <location>
        <begin position="160"/>
        <end position="184"/>
    </location>
</feature>
<gene>
    <name evidence="3" type="primary">Dgri\GH23158</name>
    <name evidence="3" type="ORF">Dgri_GH23158</name>
</gene>
<dbReference type="AlphaFoldDB" id="B4JVP3"/>
<sequence length="413" mass="46046">MFARLLDFLLLHLALVQCISGRLSPIPKFYYGQDSTIIVNTEKPNPKLIPKLQNALYYNIPVYKVISPISGVPRATAISTTPAPSLVDEYPRDLLYIARNKLGVKRLDQLPSIGELGKMLGTGNAFETIKYVRTLTSSDQGIFLMKTYLESLDYDLANSREEATRNSLPEQKDNDEDNITNNSDIDADYYDTSVKINEPTTTKKTIISPHLDWGEERSLIQRPNDFEKQYSVAGWSENSTAPKSMLGKLVLVAHSQAAHQQGAVSVLPPVLVRKPLPYHYPIPLRPALGPQAAKPMPRQIIVPTVNPSRPTKRPMQTQLNIPKEPSTTSSATHQRVAPHIQQLAQMASISPEVLNDSLQQQPKLAELAKRISRLPLVHQHSQAIDSQLFMAVKRALSQDESLKRLLGATQTLK</sequence>
<dbReference type="HOGENOM" id="CLU_712253_0_0_1"/>
<evidence type="ECO:0000256" key="2">
    <source>
        <dbReference type="SAM" id="SignalP"/>
    </source>
</evidence>
<evidence type="ECO:0000256" key="1">
    <source>
        <dbReference type="SAM" id="MobiDB-lite"/>
    </source>
</evidence>
<reference evidence="3 4" key="1">
    <citation type="journal article" date="2007" name="Nature">
        <title>Evolution of genes and genomes on the Drosophila phylogeny.</title>
        <authorList>
            <consortium name="Drosophila 12 Genomes Consortium"/>
            <person name="Clark A.G."/>
            <person name="Eisen M.B."/>
            <person name="Smith D.R."/>
            <person name="Bergman C.M."/>
            <person name="Oliver B."/>
            <person name="Markow T.A."/>
            <person name="Kaufman T.C."/>
            <person name="Kellis M."/>
            <person name="Gelbart W."/>
            <person name="Iyer V.N."/>
            <person name="Pollard D.A."/>
            <person name="Sackton T.B."/>
            <person name="Larracuente A.M."/>
            <person name="Singh N.D."/>
            <person name="Abad J.P."/>
            <person name="Abt D.N."/>
            <person name="Adryan B."/>
            <person name="Aguade M."/>
            <person name="Akashi H."/>
            <person name="Anderson W.W."/>
            <person name="Aquadro C.F."/>
            <person name="Ardell D.H."/>
            <person name="Arguello R."/>
            <person name="Artieri C.G."/>
            <person name="Barbash D.A."/>
            <person name="Barker D."/>
            <person name="Barsanti P."/>
            <person name="Batterham P."/>
            <person name="Batzoglou S."/>
            <person name="Begun D."/>
            <person name="Bhutkar A."/>
            <person name="Blanco E."/>
            <person name="Bosak S.A."/>
            <person name="Bradley R.K."/>
            <person name="Brand A.D."/>
            <person name="Brent M.R."/>
            <person name="Brooks A.N."/>
            <person name="Brown R.H."/>
            <person name="Butlin R.K."/>
            <person name="Caggese C."/>
            <person name="Calvi B.R."/>
            <person name="Bernardo de Carvalho A."/>
            <person name="Caspi A."/>
            <person name="Castrezana S."/>
            <person name="Celniker S.E."/>
            <person name="Chang J.L."/>
            <person name="Chapple C."/>
            <person name="Chatterji S."/>
            <person name="Chinwalla A."/>
            <person name="Civetta A."/>
            <person name="Clifton S.W."/>
            <person name="Comeron J.M."/>
            <person name="Costello J.C."/>
            <person name="Coyne J.A."/>
            <person name="Daub J."/>
            <person name="David R.G."/>
            <person name="Delcher A.L."/>
            <person name="Delehaunty K."/>
            <person name="Do C.B."/>
            <person name="Ebling H."/>
            <person name="Edwards K."/>
            <person name="Eickbush T."/>
            <person name="Evans J.D."/>
            <person name="Filipski A."/>
            <person name="Findeiss S."/>
            <person name="Freyhult E."/>
            <person name="Fulton L."/>
            <person name="Fulton R."/>
            <person name="Garcia A.C."/>
            <person name="Gardiner A."/>
            <person name="Garfield D.A."/>
            <person name="Garvin B.E."/>
            <person name="Gibson G."/>
            <person name="Gilbert D."/>
            <person name="Gnerre S."/>
            <person name="Godfrey J."/>
            <person name="Good R."/>
            <person name="Gotea V."/>
            <person name="Gravely B."/>
            <person name="Greenberg A.J."/>
            <person name="Griffiths-Jones S."/>
            <person name="Gross S."/>
            <person name="Guigo R."/>
            <person name="Gustafson E.A."/>
            <person name="Haerty W."/>
            <person name="Hahn M.W."/>
            <person name="Halligan D.L."/>
            <person name="Halpern A.L."/>
            <person name="Halter G.M."/>
            <person name="Han M.V."/>
            <person name="Heger A."/>
            <person name="Hillier L."/>
            <person name="Hinrichs A.S."/>
            <person name="Holmes I."/>
            <person name="Hoskins R.A."/>
            <person name="Hubisz M.J."/>
            <person name="Hultmark D."/>
            <person name="Huntley M.A."/>
            <person name="Jaffe D.B."/>
            <person name="Jagadeeshan S."/>
            <person name="Jeck W.R."/>
            <person name="Johnson J."/>
            <person name="Jones C.D."/>
            <person name="Jordan W.C."/>
            <person name="Karpen G.H."/>
            <person name="Kataoka E."/>
            <person name="Keightley P.D."/>
            <person name="Kheradpour P."/>
            <person name="Kirkness E.F."/>
            <person name="Koerich L.B."/>
            <person name="Kristiansen K."/>
            <person name="Kudrna D."/>
            <person name="Kulathinal R.J."/>
            <person name="Kumar S."/>
            <person name="Kwok R."/>
            <person name="Lander E."/>
            <person name="Langley C.H."/>
            <person name="Lapoint R."/>
            <person name="Lazzaro B.P."/>
            <person name="Lee S.J."/>
            <person name="Levesque L."/>
            <person name="Li R."/>
            <person name="Lin C.F."/>
            <person name="Lin M.F."/>
            <person name="Lindblad-Toh K."/>
            <person name="Llopart A."/>
            <person name="Long M."/>
            <person name="Low L."/>
            <person name="Lozovsky E."/>
            <person name="Lu J."/>
            <person name="Luo M."/>
            <person name="Machado C.A."/>
            <person name="Makalowski W."/>
            <person name="Marzo M."/>
            <person name="Matsuda M."/>
            <person name="Matzkin L."/>
            <person name="McAllister B."/>
            <person name="McBride C.S."/>
            <person name="McKernan B."/>
            <person name="McKernan K."/>
            <person name="Mendez-Lago M."/>
            <person name="Minx P."/>
            <person name="Mollenhauer M.U."/>
            <person name="Montooth K."/>
            <person name="Mount S.M."/>
            <person name="Mu X."/>
            <person name="Myers E."/>
            <person name="Negre B."/>
            <person name="Newfeld S."/>
            <person name="Nielsen R."/>
            <person name="Noor M.A."/>
            <person name="O'Grady P."/>
            <person name="Pachter L."/>
            <person name="Papaceit M."/>
            <person name="Parisi M.J."/>
            <person name="Parisi M."/>
            <person name="Parts L."/>
            <person name="Pedersen J.S."/>
            <person name="Pesole G."/>
            <person name="Phillippy A.M."/>
            <person name="Ponting C.P."/>
            <person name="Pop M."/>
            <person name="Porcelli D."/>
            <person name="Powell J.R."/>
            <person name="Prohaska S."/>
            <person name="Pruitt K."/>
            <person name="Puig M."/>
            <person name="Quesneville H."/>
            <person name="Ram K.R."/>
            <person name="Rand D."/>
            <person name="Rasmussen M.D."/>
            <person name="Reed L.K."/>
            <person name="Reenan R."/>
            <person name="Reily A."/>
            <person name="Remington K.A."/>
            <person name="Rieger T.T."/>
            <person name="Ritchie M.G."/>
            <person name="Robin C."/>
            <person name="Rogers Y.H."/>
            <person name="Rohde C."/>
            <person name="Rozas J."/>
            <person name="Rubenfield M.J."/>
            <person name="Ruiz A."/>
            <person name="Russo S."/>
            <person name="Salzberg S.L."/>
            <person name="Sanchez-Gracia A."/>
            <person name="Saranga D.J."/>
            <person name="Sato H."/>
            <person name="Schaeffer S.W."/>
            <person name="Schatz M.C."/>
            <person name="Schlenke T."/>
            <person name="Schwartz R."/>
            <person name="Segarra C."/>
            <person name="Singh R.S."/>
            <person name="Sirot L."/>
            <person name="Sirota M."/>
            <person name="Sisneros N.B."/>
            <person name="Smith C.D."/>
            <person name="Smith T.F."/>
            <person name="Spieth J."/>
            <person name="Stage D.E."/>
            <person name="Stark A."/>
            <person name="Stephan W."/>
            <person name="Strausberg R.L."/>
            <person name="Strempel S."/>
            <person name="Sturgill D."/>
            <person name="Sutton G."/>
            <person name="Sutton G.G."/>
            <person name="Tao W."/>
            <person name="Teichmann S."/>
            <person name="Tobari Y.N."/>
            <person name="Tomimura Y."/>
            <person name="Tsolas J.M."/>
            <person name="Valente V.L."/>
            <person name="Venter E."/>
            <person name="Venter J.C."/>
            <person name="Vicario S."/>
            <person name="Vieira F.G."/>
            <person name="Vilella A.J."/>
            <person name="Villasante A."/>
            <person name="Walenz B."/>
            <person name="Wang J."/>
            <person name="Wasserman M."/>
            <person name="Watts T."/>
            <person name="Wilson D."/>
            <person name="Wilson R.K."/>
            <person name="Wing R.A."/>
            <person name="Wolfner M.F."/>
            <person name="Wong A."/>
            <person name="Wong G.K."/>
            <person name="Wu C.I."/>
            <person name="Wu G."/>
            <person name="Yamamoto D."/>
            <person name="Yang H.P."/>
            <person name="Yang S.P."/>
            <person name="Yorke J.A."/>
            <person name="Yoshida K."/>
            <person name="Zdobnov E."/>
            <person name="Zhang P."/>
            <person name="Zhang Y."/>
            <person name="Zimin A.V."/>
            <person name="Baldwin J."/>
            <person name="Abdouelleil A."/>
            <person name="Abdulkadir J."/>
            <person name="Abebe A."/>
            <person name="Abera B."/>
            <person name="Abreu J."/>
            <person name="Acer S.C."/>
            <person name="Aftuck L."/>
            <person name="Alexander A."/>
            <person name="An P."/>
            <person name="Anderson E."/>
            <person name="Anderson S."/>
            <person name="Arachi H."/>
            <person name="Azer M."/>
            <person name="Bachantsang P."/>
            <person name="Barry A."/>
            <person name="Bayul T."/>
            <person name="Berlin A."/>
            <person name="Bessette D."/>
            <person name="Bloom T."/>
            <person name="Blye J."/>
            <person name="Boguslavskiy L."/>
            <person name="Bonnet C."/>
            <person name="Boukhgalter B."/>
            <person name="Bourzgui I."/>
            <person name="Brown A."/>
            <person name="Cahill P."/>
            <person name="Channer S."/>
            <person name="Cheshatsang Y."/>
            <person name="Chuda L."/>
            <person name="Citroen M."/>
            <person name="Collymore A."/>
            <person name="Cooke P."/>
            <person name="Costello M."/>
            <person name="D'Aco K."/>
            <person name="Daza R."/>
            <person name="De Haan G."/>
            <person name="DeGray S."/>
            <person name="DeMaso C."/>
            <person name="Dhargay N."/>
            <person name="Dooley K."/>
            <person name="Dooley E."/>
            <person name="Doricent M."/>
            <person name="Dorje P."/>
            <person name="Dorjee K."/>
            <person name="Dupes A."/>
            <person name="Elong R."/>
            <person name="Falk J."/>
            <person name="Farina A."/>
            <person name="Faro S."/>
            <person name="Ferguson D."/>
            <person name="Fisher S."/>
            <person name="Foley C.D."/>
            <person name="Franke A."/>
            <person name="Friedrich D."/>
            <person name="Gadbois L."/>
            <person name="Gearin G."/>
            <person name="Gearin C.R."/>
            <person name="Giannoukos G."/>
            <person name="Goode T."/>
            <person name="Graham J."/>
            <person name="Grandbois E."/>
            <person name="Grewal S."/>
            <person name="Gyaltsen K."/>
            <person name="Hafez N."/>
            <person name="Hagos B."/>
            <person name="Hall J."/>
            <person name="Henson C."/>
            <person name="Hollinger A."/>
            <person name="Honan T."/>
            <person name="Huard M.D."/>
            <person name="Hughes L."/>
            <person name="Hurhula B."/>
            <person name="Husby M.E."/>
            <person name="Kamat A."/>
            <person name="Kanga B."/>
            <person name="Kashin S."/>
            <person name="Khazanovich D."/>
            <person name="Kisner P."/>
            <person name="Lance K."/>
            <person name="Lara M."/>
            <person name="Lee W."/>
            <person name="Lennon N."/>
            <person name="Letendre F."/>
            <person name="LeVine R."/>
            <person name="Lipovsky A."/>
            <person name="Liu X."/>
            <person name="Liu J."/>
            <person name="Liu S."/>
            <person name="Lokyitsang T."/>
            <person name="Lokyitsang Y."/>
            <person name="Lubonja R."/>
            <person name="Lui A."/>
            <person name="MacDonald P."/>
            <person name="Magnisalis V."/>
            <person name="Maru K."/>
            <person name="Matthews C."/>
            <person name="McCusker W."/>
            <person name="McDonough S."/>
            <person name="Mehta T."/>
            <person name="Meldrim J."/>
            <person name="Meneus L."/>
            <person name="Mihai O."/>
            <person name="Mihalev A."/>
            <person name="Mihova T."/>
            <person name="Mittelman R."/>
            <person name="Mlenga V."/>
            <person name="Montmayeur A."/>
            <person name="Mulrain L."/>
            <person name="Navidi A."/>
            <person name="Naylor J."/>
            <person name="Negash T."/>
            <person name="Nguyen T."/>
            <person name="Nguyen N."/>
            <person name="Nicol R."/>
            <person name="Norbu C."/>
            <person name="Norbu N."/>
            <person name="Novod N."/>
            <person name="O'Neill B."/>
            <person name="Osman S."/>
            <person name="Markiewicz E."/>
            <person name="Oyono O.L."/>
            <person name="Patti C."/>
            <person name="Phunkhang P."/>
            <person name="Pierre F."/>
            <person name="Priest M."/>
            <person name="Raghuraman S."/>
            <person name="Rege F."/>
            <person name="Reyes R."/>
            <person name="Rise C."/>
            <person name="Rogov P."/>
            <person name="Ross K."/>
            <person name="Ryan E."/>
            <person name="Settipalli S."/>
            <person name="Shea T."/>
            <person name="Sherpa N."/>
            <person name="Shi L."/>
            <person name="Shih D."/>
            <person name="Sparrow T."/>
            <person name="Spaulding J."/>
            <person name="Stalker J."/>
            <person name="Stange-Thomann N."/>
            <person name="Stavropoulos S."/>
            <person name="Stone C."/>
            <person name="Strader C."/>
            <person name="Tesfaye S."/>
            <person name="Thomson T."/>
            <person name="Thoulutsang Y."/>
            <person name="Thoulutsang D."/>
            <person name="Topham K."/>
            <person name="Topping I."/>
            <person name="Tsamla T."/>
            <person name="Vassiliev H."/>
            <person name="Vo A."/>
            <person name="Wangchuk T."/>
            <person name="Wangdi T."/>
            <person name="Weiand M."/>
            <person name="Wilkinson J."/>
            <person name="Wilson A."/>
            <person name="Yadav S."/>
            <person name="Young G."/>
            <person name="Yu Q."/>
            <person name="Zembek L."/>
            <person name="Zhong D."/>
            <person name="Zimmer A."/>
            <person name="Zwirko Z."/>
            <person name="Jaffe D.B."/>
            <person name="Alvarez P."/>
            <person name="Brockman W."/>
            <person name="Butler J."/>
            <person name="Chin C."/>
            <person name="Gnerre S."/>
            <person name="Grabherr M."/>
            <person name="Kleber M."/>
            <person name="Mauceli E."/>
            <person name="MacCallum I."/>
        </authorList>
    </citation>
    <scope>NUCLEOTIDE SEQUENCE [LARGE SCALE GENOMIC DNA]</scope>
    <source>
        <strain evidence="4">Tucson 15287-2541.00</strain>
    </source>
</reference>
<dbReference type="STRING" id="7222.B4JVP3"/>
<dbReference type="OrthoDB" id="7737358at2759"/>